<accession>A0A8I5N4B5</accession>
<dbReference type="Proteomes" id="UP000028761">
    <property type="component" value="Chromosome 10"/>
</dbReference>
<reference evidence="1" key="2">
    <citation type="submission" date="2025-08" db="UniProtKB">
        <authorList>
            <consortium name="Ensembl"/>
        </authorList>
    </citation>
    <scope>IDENTIFICATION</scope>
</reference>
<sequence>KQDLVLSLRQECSGAISTHCSLDFRAQVILPPQSPSSWDYKRAPAHLANFLIFCRDRVSLCLPGWSFFFFFFETESRSAAQAGVQWPDLSSLQAPPPGFTPFSCLSLPSSWDYRRLPPGQANFCIFSRDGVSPCWPG</sequence>
<reference evidence="1 2" key="1">
    <citation type="submission" date="2012-03" db="EMBL/GenBank/DDBJ databases">
        <title>Whole Genome Assembly of Papio anubis.</title>
        <authorList>
            <person name="Liu Y.L."/>
            <person name="Abraham K.A."/>
            <person name="Akbar H.A."/>
            <person name="Ali S.A."/>
            <person name="Anosike U.A."/>
            <person name="Aqrawi P.A."/>
            <person name="Arias F.A."/>
            <person name="Attaway T.A."/>
            <person name="Awwad R.A."/>
            <person name="Babu C.B."/>
            <person name="Bandaranaike D.B."/>
            <person name="Battles P.B."/>
            <person name="Bell A.B."/>
            <person name="Beltran B.B."/>
            <person name="Berhane-Mersha D.B."/>
            <person name="Bess C.B."/>
            <person name="Bickham C.B."/>
            <person name="Bolden T.B."/>
            <person name="Carter K.C."/>
            <person name="Chau D.C."/>
            <person name="Chavez A.C."/>
            <person name="Clerc-Blankenburg K.C."/>
            <person name="Coyle M.C."/>
            <person name="Dao M.D."/>
            <person name="Davila M.L.D."/>
            <person name="Davy-Carroll L.D."/>
            <person name="Denson S.D."/>
            <person name="Dinh H.D."/>
            <person name="Fernandez S.F."/>
            <person name="Fernando P.F."/>
            <person name="Forbes L.F."/>
            <person name="Francis C.F."/>
            <person name="Francisco L.F."/>
            <person name="Fu Q.F."/>
            <person name="Garcia-Iii R.G."/>
            <person name="Garrett T.G."/>
            <person name="Gross S.G."/>
            <person name="Gubbala S.G."/>
            <person name="Hirani K.H."/>
            <person name="Hogues M.H."/>
            <person name="Hollins B.H."/>
            <person name="Jackson L.J."/>
            <person name="Javaid M.J."/>
            <person name="Jhangiani S.J."/>
            <person name="Johnson A.J."/>
            <person name="Johnson B.J."/>
            <person name="Jones J.J."/>
            <person name="Joshi V.J."/>
            <person name="Kalu J.K."/>
            <person name="Khan N.K."/>
            <person name="Korchina V.K."/>
            <person name="Kovar C.K."/>
            <person name="Lago L.L."/>
            <person name="Lara F.L."/>
            <person name="Le T.-K.L."/>
            <person name="Lee S.L."/>
            <person name="Legall-Iii F.L."/>
            <person name="Lemon S.L."/>
            <person name="Liu J.L."/>
            <person name="Liu Y.-S.L."/>
            <person name="Liyanage D.L."/>
            <person name="Lopez J.L."/>
            <person name="Lorensuhewa L.L."/>
            <person name="Mata R.M."/>
            <person name="Mathew T.M."/>
            <person name="Mercado C.M."/>
            <person name="Mercado I.M."/>
            <person name="Morales K.M."/>
            <person name="Morgan M.M."/>
            <person name="Munidasa M.M."/>
            <person name="Ngo D.N."/>
            <person name="Nguyen L.N."/>
            <person name="Nguyen T.N."/>
            <person name="Nguyen N.N."/>
            <person name="Obregon M.O."/>
            <person name="Okwuonu G.O."/>
            <person name="Ongeri F.O."/>
            <person name="Onwere C.O."/>
            <person name="Osifeso I.O."/>
            <person name="Parra A.P."/>
            <person name="Patil S.P."/>
            <person name="Perez A.P."/>
            <person name="Perez Y.P."/>
            <person name="Pham C.P."/>
            <person name="Pu L.-L.P."/>
            <person name="Puazo M.P."/>
            <person name="Quiroz J.Q."/>
            <person name="Rouhana J.R."/>
            <person name="Ruiz M.R."/>
            <person name="Ruiz S.-J.R."/>
            <person name="Saada N.S."/>
            <person name="Santibanez J.S."/>
            <person name="Scheel M.S."/>
            <person name="Schneider B.S."/>
            <person name="Simmons D.S."/>
            <person name="Sisson I.S."/>
            <person name="Tang L.-Y.T."/>
            <person name="Thornton R.T."/>
            <person name="Tisius J.T."/>
            <person name="Toledanes G.T."/>
            <person name="Trejos Z.T."/>
            <person name="Usmani K.U."/>
            <person name="Varghese R.V."/>
            <person name="Vattathil S.V."/>
            <person name="Vee V.V."/>
            <person name="Walker D.W."/>
            <person name="Weissenberger G.W."/>
            <person name="White C.W."/>
            <person name="Williams A.W."/>
            <person name="Woodworth J.W."/>
            <person name="Wright R.W."/>
            <person name="Zhu Y.Z."/>
            <person name="Han Y.H."/>
            <person name="Newsham I.N."/>
            <person name="Nazareth L.N."/>
            <person name="Worley K.W."/>
            <person name="Muzny D.M."/>
            <person name="Rogers J.R."/>
            <person name="Gibbs R.G."/>
        </authorList>
    </citation>
    <scope>NUCLEOTIDE SEQUENCE [LARGE SCALE GENOMIC DNA]</scope>
</reference>
<keyword evidence="2" id="KW-1185">Reference proteome</keyword>
<name>A0A8I5N4B5_PAPAN</name>
<dbReference type="Ensembl" id="ENSPANT00000083483.1">
    <property type="protein sequence ID" value="ENSPANP00000054756.1"/>
    <property type="gene ID" value="ENSPANG00000050966.1"/>
</dbReference>
<dbReference type="PANTHER" id="PTHR46254:SF7">
    <property type="entry name" value="PI4-KINASE N-TERMINAL DOMAIN-CONTAINING PROTEIN"/>
    <property type="match status" value="1"/>
</dbReference>
<proteinExistence type="predicted"/>
<protein>
    <submittedName>
        <fullName evidence="1">Uncharacterized protein</fullName>
    </submittedName>
</protein>
<organism evidence="1 2">
    <name type="scientific">Papio anubis</name>
    <name type="common">Olive baboon</name>
    <dbReference type="NCBI Taxonomy" id="9555"/>
    <lineage>
        <taxon>Eukaryota</taxon>
        <taxon>Metazoa</taxon>
        <taxon>Chordata</taxon>
        <taxon>Craniata</taxon>
        <taxon>Vertebrata</taxon>
        <taxon>Euteleostomi</taxon>
        <taxon>Mammalia</taxon>
        <taxon>Eutheria</taxon>
        <taxon>Euarchontoglires</taxon>
        <taxon>Primates</taxon>
        <taxon>Haplorrhini</taxon>
        <taxon>Catarrhini</taxon>
        <taxon>Cercopithecidae</taxon>
        <taxon>Cercopithecinae</taxon>
        <taxon>Papio</taxon>
    </lineage>
</organism>
<evidence type="ECO:0000313" key="2">
    <source>
        <dbReference type="Proteomes" id="UP000028761"/>
    </source>
</evidence>
<dbReference type="PANTHER" id="PTHR46254">
    <property type="entry name" value="PROTEIN GVQW1-RELATED"/>
    <property type="match status" value="1"/>
</dbReference>
<evidence type="ECO:0000313" key="1">
    <source>
        <dbReference type="Ensembl" id="ENSPANP00000054756.1"/>
    </source>
</evidence>
<dbReference type="GeneTree" id="ENSGT00940000161627"/>
<reference evidence="1" key="3">
    <citation type="submission" date="2025-09" db="UniProtKB">
        <authorList>
            <consortium name="Ensembl"/>
        </authorList>
    </citation>
    <scope>IDENTIFICATION</scope>
</reference>
<dbReference type="AlphaFoldDB" id="A0A8I5N4B5"/>